<feature type="transmembrane region" description="Helical" evidence="6">
    <location>
        <begin position="109"/>
        <end position="130"/>
    </location>
</feature>
<dbReference type="PROSITE" id="PS50850">
    <property type="entry name" value="MFS"/>
    <property type="match status" value="1"/>
</dbReference>
<dbReference type="PANTHER" id="PTHR43791:SF100">
    <property type="entry name" value="SUGAR TRANSPORTER"/>
    <property type="match status" value="1"/>
</dbReference>
<keyword evidence="4 6" id="KW-1133">Transmembrane helix</keyword>
<keyword evidence="5 6" id="KW-0472">Membrane</keyword>
<feature type="transmembrane region" description="Helical" evidence="6">
    <location>
        <begin position="142"/>
        <end position="161"/>
    </location>
</feature>
<dbReference type="PANTHER" id="PTHR43791">
    <property type="entry name" value="PERMEASE-RELATED"/>
    <property type="match status" value="1"/>
</dbReference>
<dbReference type="EMBL" id="LS483470">
    <property type="protein sequence ID" value="SQI41536.1"/>
    <property type="molecule type" value="Genomic_DNA"/>
</dbReference>
<evidence type="ECO:0000259" key="7">
    <source>
        <dbReference type="PROSITE" id="PS50850"/>
    </source>
</evidence>
<gene>
    <name evidence="8" type="primary">rhmT_5</name>
    <name evidence="8" type="ORF">NCTC12151_02135</name>
</gene>
<organism evidence="8 9">
    <name type="scientific">Leminorella richardii</name>
    <dbReference type="NCBI Taxonomy" id="158841"/>
    <lineage>
        <taxon>Bacteria</taxon>
        <taxon>Pseudomonadati</taxon>
        <taxon>Pseudomonadota</taxon>
        <taxon>Gammaproteobacteria</taxon>
        <taxon>Enterobacterales</taxon>
        <taxon>Budviciaceae</taxon>
        <taxon>Leminorella</taxon>
    </lineage>
</organism>
<dbReference type="InterPro" id="IPR036259">
    <property type="entry name" value="MFS_trans_sf"/>
</dbReference>
<dbReference type="AlphaFoldDB" id="A0A2X4UNT9"/>
<dbReference type="GO" id="GO:0005886">
    <property type="term" value="C:plasma membrane"/>
    <property type="evidence" value="ECO:0007669"/>
    <property type="project" value="TreeGrafter"/>
</dbReference>
<dbReference type="OrthoDB" id="9773957at2"/>
<feature type="transmembrane region" description="Helical" evidence="6">
    <location>
        <begin position="271"/>
        <end position="292"/>
    </location>
</feature>
<evidence type="ECO:0000313" key="9">
    <source>
        <dbReference type="Proteomes" id="UP000249005"/>
    </source>
</evidence>
<reference evidence="8 9" key="1">
    <citation type="submission" date="2018-06" db="EMBL/GenBank/DDBJ databases">
        <authorList>
            <consortium name="Pathogen Informatics"/>
            <person name="Doyle S."/>
        </authorList>
    </citation>
    <scope>NUCLEOTIDE SEQUENCE [LARGE SCALE GENOMIC DNA]</scope>
    <source>
        <strain evidence="8 9">NCTC12151</strain>
    </source>
</reference>
<proteinExistence type="predicted"/>
<feature type="transmembrane region" description="Helical" evidence="6">
    <location>
        <begin position="370"/>
        <end position="390"/>
    </location>
</feature>
<feature type="transmembrane region" description="Helical" evidence="6">
    <location>
        <begin position="50"/>
        <end position="72"/>
    </location>
</feature>
<protein>
    <submittedName>
        <fullName evidence="8">Inner membrane transport protein RhmT</fullName>
    </submittedName>
</protein>
<dbReference type="InterPro" id="IPR011701">
    <property type="entry name" value="MFS"/>
</dbReference>
<feature type="transmembrane region" description="Helical" evidence="6">
    <location>
        <begin position="84"/>
        <end position="103"/>
    </location>
</feature>
<dbReference type="InterPro" id="IPR020846">
    <property type="entry name" value="MFS_dom"/>
</dbReference>
<evidence type="ECO:0000256" key="1">
    <source>
        <dbReference type="ARBA" id="ARBA00004141"/>
    </source>
</evidence>
<name>A0A2X4UNT9_9GAMM</name>
<evidence type="ECO:0000256" key="3">
    <source>
        <dbReference type="ARBA" id="ARBA00022692"/>
    </source>
</evidence>
<feature type="transmembrane region" description="Helical" evidence="6">
    <location>
        <begin position="396"/>
        <end position="416"/>
    </location>
</feature>
<dbReference type="CDD" id="cd17319">
    <property type="entry name" value="MFS_ExuT_GudP_like"/>
    <property type="match status" value="1"/>
</dbReference>
<feature type="transmembrane region" description="Helical" evidence="6">
    <location>
        <begin position="173"/>
        <end position="192"/>
    </location>
</feature>
<dbReference type="Proteomes" id="UP000249005">
    <property type="component" value="Chromosome 1"/>
</dbReference>
<evidence type="ECO:0000256" key="4">
    <source>
        <dbReference type="ARBA" id="ARBA00022989"/>
    </source>
</evidence>
<evidence type="ECO:0000256" key="5">
    <source>
        <dbReference type="ARBA" id="ARBA00023136"/>
    </source>
</evidence>
<feature type="domain" description="Major facilitator superfamily (MFS) profile" evidence="7">
    <location>
        <begin position="17"/>
        <end position="419"/>
    </location>
</feature>
<feature type="transmembrane region" description="Helical" evidence="6">
    <location>
        <begin position="328"/>
        <end position="349"/>
    </location>
</feature>
<dbReference type="KEGG" id="lri:NCTC12151_02135"/>
<evidence type="ECO:0000256" key="6">
    <source>
        <dbReference type="SAM" id="Phobius"/>
    </source>
</evidence>
<dbReference type="RefSeq" id="WP_111740627.1">
    <property type="nucleotide sequence ID" value="NZ_LR698987.1"/>
</dbReference>
<dbReference type="GO" id="GO:0022857">
    <property type="term" value="F:transmembrane transporter activity"/>
    <property type="evidence" value="ECO:0007669"/>
    <property type="project" value="InterPro"/>
</dbReference>
<dbReference type="Pfam" id="PF07690">
    <property type="entry name" value="MFS_1"/>
    <property type="match status" value="1"/>
</dbReference>
<accession>A0A2X4UNT9</accession>
<feature type="transmembrane region" description="Helical" evidence="6">
    <location>
        <begin position="304"/>
        <end position="322"/>
    </location>
</feature>
<comment type="subcellular location">
    <subcellularLocation>
        <location evidence="1">Membrane</location>
        <topology evidence="1">Multi-pass membrane protein</topology>
    </subcellularLocation>
</comment>
<feature type="transmembrane region" description="Helical" evidence="6">
    <location>
        <begin position="238"/>
        <end position="259"/>
    </location>
</feature>
<keyword evidence="9" id="KW-1185">Reference proteome</keyword>
<feature type="transmembrane region" description="Helical" evidence="6">
    <location>
        <begin position="12"/>
        <end position="30"/>
    </location>
</feature>
<keyword evidence="2" id="KW-0813">Transport</keyword>
<dbReference type="Gene3D" id="1.20.1250.20">
    <property type="entry name" value="MFS general substrate transporter like domains"/>
    <property type="match status" value="2"/>
</dbReference>
<evidence type="ECO:0000256" key="2">
    <source>
        <dbReference type="ARBA" id="ARBA00022448"/>
    </source>
</evidence>
<evidence type="ECO:0000313" key="8">
    <source>
        <dbReference type="EMBL" id="SQI41536.1"/>
    </source>
</evidence>
<dbReference type="SUPFAM" id="SSF103473">
    <property type="entry name" value="MFS general substrate transporter"/>
    <property type="match status" value="1"/>
</dbReference>
<sequence>MSTETNKPVGKGRWMHIIPATILVYIVAYMDRTNIAIGIAGGMDKDLGMTASFAGLVAGIFFIGYIFLQIPGGQIAERYSAKKFIAWTIVAWGGFALLTGFVQNQTQLLIIRFILGVAEGGVYPAILALIGHWFPNEERARAIAFFQMNLAVASIITGPLSGWLIELHGWREMFIIEGVLSLALLFVWMPMVSDHPHQAKWLDPKEREWIERKLEEDKLNSTIDDKASISTVLRSVNLWKLIGIYFFVQVGFYGFALWMPNLIKNLTGSGMTMVGVLTAAPYVLCIFGQYYIAKWCDKTMNRRLYTAIPLVGFAVCLTLSLVMKDSIWVSYGIMVLCGFFLQAYAGPFWTLPPLLFPSNVLGGVRGSINALGNLGGFIGPYLVGLLTMTVSQDAGMFVLVAALLIATGLLFTLPAITARPPKK</sequence>
<keyword evidence="3 6" id="KW-0812">Transmembrane</keyword>